<dbReference type="PANTHER" id="PTHR42759:SF1">
    <property type="entry name" value="MAGNESIUM-CHELATASE SUBUNIT CHLD"/>
    <property type="match status" value="1"/>
</dbReference>
<dbReference type="InterPro" id="IPR027417">
    <property type="entry name" value="P-loop_NTPase"/>
</dbReference>
<accession>F2KTD3</accession>
<dbReference type="EMBL" id="CP002588">
    <property type="protein sequence ID" value="AEA47163.1"/>
    <property type="molecule type" value="Genomic_DNA"/>
</dbReference>
<dbReference type="InterPro" id="IPR011704">
    <property type="entry name" value="ATPase_dyneun-rel_AAA"/>
</dbReference>
<dbReference type="STRING" id="693661.Arcve_1155"/>
<evidence type="ECO:0000313" key="2">
    <source>
        <dbReference type="EMBL" id="AEA47163.1"/>
    </source>
</evidence>
<dbReference type="SUPFAM" id="SSF52540">
    <property type="entry name" value="P-loop containing nucleoside triphosphate hydrolases"/>
    <property type="match status" value="1"/>
</dbReference>
<sequence>MEEYILEYIFEDVVIKPSNAPKFLLDGEEVDIWGDELEKYHSRSIIDYVRENLLSYERRGEDPFAEIVGKEVEKEMVKNALMSGSNILFKGRKGYGKTTFSKAMAKLLPEKLLAVKGCKIHDDPTHPTCFSCKKKLLEEDVVELTWVPRKWIRISGDPMMTTRQLIGGISIQKVKEGYDLDHPEVFTPGRVLKAHRGMAYFDELGAIPSALQTLLHELLEERQITTPEGDIVPMKIDTLFVASTNPANYKGVADIKEPLMDRVEEIPIGPPETLKEEIEIGLRNMSLKEGAILPLWHLKILARTVRYARSNELRVSGQIELEPSCRATIKLFDHLRASATRKGHTAAMLMDYGERYEVVKLGMRSRIELEYDDGNEKDAVIEKLVEEAINRTCSEIYALIPRDSFSGLMEELSSVDEIDVEKVNPKEFEYAWKAILLMARRPEEVNSAFEILLESVSRCTGLIEKVSAGRYAYVGA</sequence>
<organism evidence="2 3">
    <name type="scientific">Archaeoglobus veneficus (strain DSM 11195 / SNP6)</name>
    <dbReference type="NCBI Taxonomy" id="693661"/>
    <lineage>
        <taxon>Archaea</taxon>
        <taxon>Methanobacteriati</taxon>
        <taxon>Methanobacteriota</taxon>
        <taxon>Archaeoglobi</taxon>
        <taxon>Archaeoglobales</taxon>
        <taxon>Archaeoglobaceae</taxon>
        <taxon>Archaeoglobus</taxon>
    </lineage>
</organism>
<dbReference type="GO" id="GO:0016887">
    <property type="term" value="F:ATP hydrolysis activity"/>
    <property type="evidence" value="ECO:0007669"/>
    <property type="project" value="InterPro"/>
</dbReference>
<dbReference type="eggNOG" id="arCOG00438">
    <property type="taxonomic scope" value="Archaea"/>
</dbReference>
<evidence type="ECO:0000313" key="3">
    <source>
        <dbReference type="Proteomes" id="UP000008136"/>
    </source>
</evidence>
<dbReference type="InterPro" id="IPR050764">
    <property type="entry name" value="CbbQ/NirQ/NorQ/GpvN"/>
</dbReference>
<dbReference type="RefSeq" id="WP_013683827.1">
    <property type="nucleotide sequence ID" value="NC_015320.1"/>
</dbReference>
<dbReference type="KEGG" id="ave:Arcve_1155"/>
<dbReference type="AlphaFoldDB" id="F2KTD3"/>
<dbReference type="HOGENOM" id="CLU_550549_0_0_2"/>
<dbReference type="OrthoDB" id="25914at2157"/>
<reference evidence="2 3" key="1">
    <citation type="submission" date="2011-03" db="EMBL/GenBank/DDBJ databases">
        <title>The complete genome of Archaeoglobus veneficus SNP6.</title>
        <authorList>
            <consortium name="US DOE Joint Genome Institute (JGI-PGF)"/>
            <person name="Lucas S."/>
            <person name="Copeland A."/>
            <person name="Lapidus A."/>
            <person name="Bruce D."/>
            <person name="Goodwin L."/>
            <person name="Pitluck S."/>
            <person name="Kyrpides N."/>
            <person name="Mavromatis K."/>
            <person name="Pagani I."/>
            <person name="Ivanova N."/>
            <person name="Mikhailova N."/>
            <person name="Lu M."/>
            <person name="Detter J.C."/>
            <person name="Tapia R."/>
            <person name="Han C."/>
            <person name="Land M."/>
            <person name="Hauser L."/>
            <person name="Markowitz V."/>
            <person name="Cheng J.-F."/>
            <person name="Hugenholtz P."/>
            <person name="Woyke T."/>
            <person name="Wu D."/>
            <person name="Spring S."/>
            <person name="Brambilla E."/>
            <person name="Klenk H.-P."/>
            <person name="Eisen J.A."/>
        </authorList>
    </citation>
    <scope>NUCLEOTIDE SEQUENCE [LARGE SCALE GENOMIC DNA]</scope>
    <source>
        <strain evidence="3">SNP6</strain>
    </source>
</reference>
<name>F2KTD3_ARCVS</name>
<proteinExistence type="predicted"/>
<dbReference type="Pfam" id="PF07728">
    <property type="entry name" value="AAA_5"/>
    <property type="match status" value="1"/>
</dbReference>
<dbReference type="GeneID" id="10394271"/>
<dbReference type="PANTHER" id="PTHR42759">
    <property type="entry name" value="MOXR FAMILY PROTEIN"/>
    <property type="match status" value="1"/>
</dbReference>
<gene>
    <name evidence="2" type="ordered locus">Arcve_1155</name>
</gene>
<dbReference type="GO" id="GO:0005524">
    <property type="term" value="F:ATP binding"/>
    <property type="evidence" value="ECO:0007669"/>
    <property type="project" value="InterPro"/>
</dbReference>
<keyword evidence="3" id="KW-1185">Reference proteome</keyword>
<feature type="domain" description="ATPase dynein-related AAA" evidence="1">
    <location>
        <begin position="148"/>
        <end position="262"/>
    </location>
</feature>
<evidence type="ECO:0000259" key="1">
    <source>
        <dbReference type="Pfam" id="PF07728"/>
    </source>
</evidence>
<dbReference type="Proteomes" id="UP000008136">
    <property type="component" value="Chromosome"/>
</dbReference>
<dbReference type="Gene3D" id="3.40.50.300">
    <property type="entry name" value="P-loop containing nucleotide triphosphate hydrolases"/>
    <property type="match status" value="1"/>
</dbReference>
<protein>
    <submittedName>
        <fullName evidence="2">ATPase associated with various cellular activities AAA_5</fullName>
    </submittedName>
</protein>